<evidence type="ECO:0000256" key="2">
    <source>
        <dbReference type="PROSITE-ProRule" id="PRU00524"/>
    </source>
</evidence>
<dbReference type="Gene3D" id="2.40.30.20">
    <property type="match status" value="2"/>
</dbReference>
<reference evidence="4 5" key="1">
    <citation type="journal article" date="2007" name="Proc. Natl. Acad. Sci. U.S.A.">
        <title>Dandruff-associated Malassezia genomes reveal convergent and divergent virulence traits shared with plant and human fungal pathogens.</title>
        <authorList>
            <person name="Xu J."/>
            <person name="Saunders C.W."/>
            <person name="Hu P."/>
            <person name="Grant R.A."/>
            <person name="Boekhout T."/>
            <person name="Kuramae E.E."/>
            <person name="Kronstad J.W."/>
            <person name="Deangelis Y.M."/>
            <person name="Reeder N.L."/>
            <person name="Johnstone K.R."/>
            <person name="Leland M."/>
            <person name="Fieno A.M."/>
            <person name="Begley W.M."/>
            <person name="Sun Y."/>
            <person name="Lacey M.P."/>
            <person name="Chaudhary T."/>
            <person name="Keough T."/>
            <person name="Chu L."/>
            <person name="Sears R."/>
            <person name="Yuan B."/>
            <person name="Dawson T.L.Jr."/>
        </authorList>
    </citation>
    <scope>NUCLEOTIDE SEQUENCE [LARGE SCALE GENOMIC DNA]</scope>
    <source>
        <strain evidence="5">ATCC MYA-4612 / CBS 7966</strain>
    </source>
</reference>
<comment type="caution">
    <text evidence="4">The sequence shown here is derived from an EMBL/GenBank/DDBJ whole genome shotgun (WGS) entry which is preliminary data.</text>
</comment>
<accession>A8PSK4</accession>
<dbReference type="NCBIfam" id="TIGR00187">
    <property type="entry name" value="ribE"/>
    <property type="match status" value="1"/>
</dbReference>
<evidence type="ECO:0000256" key="1">
    <source>
        <dbReference type="ARBA" id="ARBA00022737"/>
    </source>
</evidence>
<evidence type="ECO:0000313" key="4">
    <source>
        <dbReference type="EMBL" id="EDP45284.1"/>
    </source>
</evidence>
<dbReference type="Pfam" id="PF00677">
    <property type="entry name" value="Lum_binding"/>
    <property type="match status" value="2"/>
</dbReference>
<feature type="repeat" description="Lumazine-binding" evidence="2">
    <location>
        <begin position="120"/>
        <end position="251"/>
    </location>
</feature>
<dbReference type="OrthoDB" id="10258924at2759"/>
<gene>
    <name evidence="4" type="ORF">MGL_0273</name>
</gene>
<dbReference type="PANTHER" id="PTHR21098:SF0">
    <property type="entry name" value="RIBOFLAVIN SYNTHASE"/>
    <property type="match status" value="1"/>
</dbReference>
<dbReference type="EMBL" id="AAYY01000001">
    <property type="protein sequence ID" value="EDP45284.1"/>
    <property type="molecule type" value="Genomic_DNA"/>
</dbReference>
<keyword evidence="1" id="KW-0677">Repeat</keyword>
<sequence length="293" mass="31815">MFTGLGTLRVSWKRCTYIFKVECVARIVDVAQVDAQSGSYALTIGDCALILGDCHVGDSIAVNGVCLTVTQFSLEAHGGSFRVDVAPETLFRSNLGRLQVGDRVNCERAMAPTTRFGGHIVQGHVDTVATLQAVEPNESALTLTLRLFHDTRAGVDAHLPLPSTLAPYLVPKGFITLDGTSLTLIDVSPPQGGALQRRTEDDVTTPASETIEFTVMLIPHTQDHIALPQKPVGSLINVEFDMVGKYVYRSLLGQFERLDAEHGSDASALSMSMLERVVERAMQNVSERHRSPN</sequence>
<dbReference type="AlphaFoldDB" id="A8PSK4"/>
<organism evidence="4 5">
    <name type="scientific">Malassezia globosa (strain ATCC MYA-4612 / CBS 7966)</name>
    <name type="common">Dandruff-associated fungus</name>
    <dbReference type="NCBI Taxonomy" id="425265"/>
    <lineage>
        <taxon>Eukaryota</taxon>
        <taxon>Fungi</taxon>
        <taxon>Dikarya</taxon>
        <taxon>Basidiomycota</taxon>
        <taxon>Ustilaginomycotina</taxon>
        <taxon>Malasseziomycetes</taxon>
        <taxon>Malasseziales</taxon>
        <taxon>Malasseziaceae</taxon>
        <taxon>Malassezia</taxon>
    </lineage>
</organism>
<feature type="domain" description="Lumazine-binding" evidence="3">
    <location>
        <begin position="120"/>
        <end position="251"/>
    </location>
</feature>
<dbReference type="KEGG" id="mgl:MGL_0273"/>
<dbReference type="SUPFAM" id="SSF63380">
    <property type="entry name" value="Riboflavin synthase domain-like"/>
    <property type="match status" value="2"/>
</dbReference>
<dbReference type="VEuPathDB" id="FungiDB:MGL_0273"/>
<proteinExistence type="predicted"/>
<dbReference type="GO" id="GO:0004746">
    <property type="term" value="F:riboflavin synthase activity"/>
    <property type="evidence" value="ECO:0007669"/>
    <property type="project" value="TreeGrafter"/>
</dbReference>
<protein>
    <recommendedName>
        <fullName evidence="3">Lumazine-binding domain-containing protein</fullName>
    </recommendedName>
</protein>
<dbReference type="InParanoid" id="A8PSK4"/>
<dbReference type="NCBIfam" id="NF006767">
    <property type="entry name" value="PRK09289.1"/>
    <property type="match status" value="1"/>
</dbReference>
<keyword evidence="5" id="KW-1185">Reference proteome</keyword>
<dbReference type="STRING" id="425265.A8PSK4"/>
<dbReference type="FunCoup" id="A8PSK4">
    <property type="interactions" value="99"/>
</dbReference>
<evidence type="ECO:0000313" key="5">
    <source>
        <dbReference type="Proteomes" id="UP000008837"/>
    </source>
</evidence>
<dbReference type="GeneID" id="5856804"/>
<feature type="repeat" description="Lumazine-binding" evidence="2">
    <location>
        <begin position="16"/>
        <end position="119"/>
    </location>
</feature>
<dbReference type="GO" id="GO:0009231">
    <property type="term" value="P:riboflavin biosynthetic process"/>
    <property type="evidence" value="ECO:0007669"/>
    <property type="project" value="TreeGrafter"/>
</dbReference>
<dbReference type="PROSITE" id="PS51177">
    <property type="entry name" value="LUMAZINE_BIND"/>
    <property type="match status" value="2"/>
</dbReference>
<dbReference type="InterPro" id="IPR026017">
    <property type="entry name" value="Lumazine-bd_dom"/>
</dbReference>
<evidence type="ECO:0000259" key="3">
    <source>
        <dbReference type="PROSITE" id="PS51177"/>
    </source>
</evidence>
<dbReference type="CDD" id="cd00402">
    <property type="entry name" value="Riboflavin_synthase_like"/>
    <property type="match status" value="1"/>
</dbReference>
<dbReference type="Proteomes" id="UP000008837">
    <property type="component" value="Unassembled WGS sequence"/>
</dbReference>
<feature type="domain" description="Lumazine-binding" evidence="3">
    <location>
        <begin position="16"/>
        <end position="119"/>
    </location>
</feature>
<name>A8PSK4_MALGO</name>
<dbReference type="InterPro" id="IPR001783">
    <property type="entry name" value="Lumazine-bd"/>
</dbReference>
<dbReference type="PANTHER" id="PTHR21098">
    <property type="entry name" value="RIBOFLAVIN SYNTHASE ALPHA CHAIN"/>
    <property type="match status" value="1"/>
</dbReference>
<dbReference type="RefSeq" id="XP_001732498.1">
    <property type="nucleotide sequence ID" value="XM_001732446.1"/>
</dbReference>
<dbReference type="InterPro" id="IPR023366">
    <property type="entry name" value="ATP_synth_asu-like_sf"/>
</dbReference>
<dbReference type="InterPro" id="IPR017938">
    <property type="entry name" value="Riboflavin_synthase-like_b-brl"/>
</dbReference>